<feature type="domain" description="HYDIN/VesB/CFA65-like Ig-like" evidence="6">
    <location>
        <begin position="92"/>
        <end position="173"/>
    </location>
</feature>
<keyword evidence="5" id="KW-0966">Cell projection</keyword>
<evidence type="ECO:0000256" key="3">
    <source>
        <dbReference type="ARBA" id="ARBA00022490"/>
    </source>
</evidence>
<dbReference type="AlphaFoldDB" id="A0A382GFX4"/>
<dbReference type="Gene3D" id="2.60.40.10">
    <property type="entry name" value="Immunoglobulins"/>
    <property type="match status" value="2"/>
</dbReference>
<proteinExistence type="predicted"/>
<dbReference type="EMBL" id="UINC01054873">
    <property type="protein sequence ID" value="SVB73101.1"/>
    <property type="molecule type" value="Genomic_DNA"/>
</dbReference>
<gene>
    <name evidence="7" type="ORF">METZ01_LOCUS225955</name>
</gene>
<evidence type="ECO:0000256" key="2">
    <source>
        <dbReference type="ARBA" id="ARBA00004496"/>
    </source>
</evidence>
<evidence type="ECO:0000313" key="7">
    <source>
        <dbReference type="EMBL" id="SVB73101.1"/>
    </source>
</evidence>
<evidence type="ECO:0000256" key="5">
    <source>
        <dbReference type="ARBA" id="ARBA00023273"/>
    </source>
</evidence>
<dbReference type="InterPro" id="IPR013783">
    <property type="entry name" value="Ig-like_fold"/>
</dbReference>
<evidence type="ECO:0000256" key="4">
    <source>
        <dbReference type="ARBA" id="ARBA00023069"/>
    </source>
</evidence>
<accession>A0A382GFX4</accession>
<keyword evidence="3" id="KW-0963">Cytoplasm</keyword>
<organism evidence="7">
    <name type="scientific">marine metagenome</name>
    <dbReference type="NCBI Taxonomy" id="408172"/>
    <lineage>
        <taxon>unclassified sequences</taxon>
        <taxon>metagenomes</taxon>
        <taxon>ecological metagenomes</taxon>
    </lineage>
</organism>
<dbReference type="GO" id="GO:0005737">
    <property type="term" value="C:cytoplasm"/>
    <property type="evidence" value="ECO:0007669"/>
    <property type="project" value="UniProtKB-SubCell"/>
</dbReference>
<dbReference type="Gene3D" id="2.60.120.200">
    <property type="match status" value="2"/>
</dbReference>
<comment type="subcellular location">
    <subcellularLocation>
        <location evidence="1">Cell projection</location>
        <location evidence="1">Cilium</location>
    </subcellularLocation>
    <subcellularLocation>
        <location evidence="2">Cytoplasm</location>
    </subcellularLocation>
</comment>
<reference evidence="7" key="1">
    <citation type="submission" date="2018-05" db="EMBL/GenBank/DDBJ databases">
        <authorList>
            <person name="Lanie J.A."/>
            <person name="Ng W.-L."/>
            <person name="Kazmierczak K.M."/>
            <person name="Andrzejewski T.M."/>
            <person name="Davidsen T.M."/>
            <person name="Wayne K.J."/>
            <person name="Tettelin H."/>
            <person name="Glass J.I."/>
            <person name="Rusch D."/>
            <person name="Podicherti R."/>
            <person name="Tsui H.-C.T."/>
            <person name="Winkler M.E."/>
        </authorList>
    </citation>
    <scope>NUCLEOTIDE SEQUENCE</scope>
</reference>
<protein>
    <recommendedName>
        <fullName evidence="6">HYDIN/VesB/CFA65-like Ig-like domain-containing protein</fullName>
    </recommendedName>
</protein>
<keyword evidence="4" id="KW-0969">Cilium</keyword>
<dbReference type="InterPro" id="IPR053879">
    <property type="entry name" value="HYDIN_VesB_CFA65-like_Ig"/>
</dbReference>
<name>A0A382GFX4_9ZZZZ</name>
<feature type="non-terminal residue" evidence="7">
    <location>
        <position position="498"/>
    </location>
</feature>
<evidence type="ECO:0000259" key="6">
    <source>
        <dbReference type="Pfam" id="PF22544"/>
    </source>
</evidence>
<dbReference type="GO" id="GO:0005929">
    <property type="term" value="C:cilium"/>
    <property type="evidence" value="ECO:0007669"/>
    <property type="project" value="UniProtKB-SubCell"/>
</dbReference>
<dbReference type="Pfam" id="PF22544">
    <property type="entry name" value="HYDIN_VesB_CFA65-like_Ig"/>
    <property type="match status" value="1"/>
</dbReference>
<sequence>MTSCIGCMSSNQTYTTDLCLEDGYYTVWAKDQYGDGWNGGYYELTDAAGNIITTEDGPEHEGAGNSVWHQYPFGLGVPVAGVAGIQFDGVVLNDSETAAVVVTNTGAGELTVDSVAITTGAFSVSSAGLPAILDAGGSVSVQVTFTPTVEQDYDGYVTVYHSTDSSPDSVTVSGFGVDAYFYEGFDPYTNSSTDLPMAGWTILDNNEDADSIPQKWRTWYHDFYGIGYSGNMVAHFGDNNDYSADETMITPVIQTPGYAQLSFRTNDLGQYLVVDYSVDGTNFIELATVYVSSYYEQHDIVLPDVDSLWISFTFDPDEESVSTYMNIDEVIITEIQAQPSFDLFVSSTSLYPAELGDTVNTNFTIGTNAGYGDLVISSITSSDADFSVSIGDTVVFGGNIDLDLTWTPSSFGMNKADIIIAHNAASSPDTVSISAEAGNQYIDFDDQQMPLGWQNIDNDNEGEGWGFYSYNSPGYGGYYARSHYNEGGANDWMITEAV</sequence>
<evidence type="ECO:0000256" key="1">
    <source>
        <dbReference type="ARBA" id="ARBA00004138"/>
    </source>
</evidence>
<dbReference type="NCBIfam" id="NF012200">
    <property type="entry name" value="choice_anch_D"/>
    <property type="match status" value="2"/>
</dbReference>